<accession>A0A819X0T5</accession>
<evidence type="ECO:0000313" key="1">
    <source>
        <dbReference type="EMBL" id="CAF4133421.1"/>
    </source>
</evidence>
<dbReference type="AlphaFoldDB" id="A0A819X0T5"/>
<comment type="caution">
    <text evidence="1">The sequence shown here is derived from an EMBL/GenBank/DDBJ whole genome shotgun (WGS) entry which is preliminary data.</text>
</comment>
<evidence type="ECO:0000313" key="2">
    <source>
        <dbReference type="Proteomes" id="UP000663874"/>
    </source>
</evidence>
<proteinExistence type="predicted"/>
<dbReference type="EMBL" id="CAJOBE010011554">
    <property type="protein sequence ID" value="CAF4133421.1"/>
    <property type="molecule type" value="Genomic_DNA"/>
</dbReference>
<gene>
    <name evidence="1" type="ORF">FNK824_LOCUS32856</name>
</gene>
<reference evidence="1" key="1">
    <citation type="submission" date="2021-02" db="EMBL/GenBank/DDBJ databases">
        <authorList>
            <person name="Nowell W R."/>
        </authorList>
    </citation>
    <scope>NUCLEOTIDE SEQUENCE</scope>
</reference>
<organism evidence="1 2">
    <name type="scientific">Rotaria sordida</name>
    <dbReference type="NCBI Taxonomy" id="392033"/>
    <lineage>
        <taxon>Eukaryota</taxon>
        <taxon>Metazoa</taxon>
        <taxon>Spiralia</taxon>
        <taxon>Gnathifera</taxon>
        <taxon>Rotifera</taxon>
        <taxon>Eurotatoria</taxon>
        <taxon>Bdelloidea</taxon>
        <taxon>Philodinida</taxon>
        <taxon>Philodinidae</taxon>
        <taxon>Rotaria</taxon>
    </lineage>
</organism>
<dbReference type="Proteomes" id="UP000663874">
    <property type="component" value="Unassembled WGS sequence"/>
</dbReference>
<protein>
    <submittedName>
        <fullName evidence="1">Uncharacterized protein</fullName>
    </submittedName>
</protein>
<name>A0A819X0T5_9BILA</name>
<sequence>MKTRVKFDSVDTPTTALHFSFCRRKRIKSKQKSSASLKPYRLIVSNSIYQISKLFPSMSEFEDLLELEQVQFKQLQLENKFLSKIPIFKSLEESDVTEFLNQADDIFNKLKYSDDKQLVKIEEKSDVSLQSWFRINHPIGDSNIKTTSIDSHNITSSDSNNVLLSTSILSPIISKTLIDRFVEDPIKFYGGKDNVITWLDEIEQQFKIMNLSESDKFNLIHICLKGDTINDTNNIKNNLILGLSLLQK</sequence>